<dbReference type="Gene3D" id="2.40.10.170">
    <property type="match status" value="1"/>
</dbReference>
<dbReference type="EMBL" id="VSSQ01047403">
    <property type="protein sequence ID" value="MPN01385.1"/>
    <property type="molecule type" value="Genomic_DNA"/>
</dbReference>
<sequence>MFQKDDLVVYGRTGVCRVADIAEPDFCRNRPGERDKLYYVLSPLYQDGTIYAPVDNCKVPIRPILTAEEADDLVDGIPASRAQAYYGGSTQNLRDHYQTLLQTSDCRDLLELVISIYCKKTHVEETKRKFGAVDEHFMKQAEQLLGGELAAALDVPVGEMLDRIVEKLRTRKSTPAQELA</sequence>
<proteinExistence type="predicted"/>
<dbReference type="AlphaFoldDB" id="A0A645EH95"/>
<evidence type="ECO:0000313" key="2">
    <source>
        <dbReference type="EMBL" id="MPN01385.1"/>
    </source>
</evidence>
<name>A0A645EH95_9ZZZZ</name>
<dbReference type="InterPro" id="IPR003711">
    <property type="entry name" value="CarD-like/TRCF_RID"/>
</dbReference>
<protein>
    <recommendedName>
        <fullName evidence="1">CarD-like/TRCF RNAP-interacting domain-containing protein</fullName>
    </recommendedName>
</protein>
<dbReference type="SMART" id="SM01058">
    <property type="entry name" value="CarD_TRCF"/>
    <property type="match status" value="1"/>
</dbReference>
<gene>
    <name evidence="2" type="ORF">SDC9_148594</name>
</gene>
<reference evidence="2" key="1">
    <citation type="submission" date="2019-08" db="EMBL/GenBank/DDBJ databases">
        <authorList>
            <person name="Kucharzyk K."/>
            <person name="Murdoch R.W."/>
            <person name="Higgins S."/>
            <person name="Loffler F."/>
        </authorList>
    </citation>
    <scope>NUCLEOTIDE SEQUENCE</scope>
</reference>
<evidence type="ECO:0000259" key="1">
    <source>
        <dbReference type="SMART" id="SM01058"/>
    </source>
</evidence>
<feature type="domain" description="CarD-like/TRCF RNAP-interacting" evidence="1">
    <location>
        <begin position="1"/>
        <end position="117"/>
    </location>
</feature>
<dbReference type="InterPro" id="IPR042215">
    <property type="entry name" value="CarD-like_C"/>
</dbReference>
<comment type="caution">
    <text evidence="2">The sequence shown here is derived from an EMBL/GenBank/DDBJ whole genome shotgun (WGS) entry which is preliminary data.</text>
</comment>
<accession>A0A645EH95</accession>
<dbReference type="Pfam" id="PF02559">
    <property type="entry name" value="CarD_TRCF_RID"/>
    <property type="match status" value="1"/>
</dbReference>
<organism evidence="2">
    <name type="scientific">bioreactor metagenome</name>
    <dbReference type="NCBI Taxonomy" id="1076179"/>
    <lineage>
        <taxon>unclassified sequences</taxon>
        <taxon>metagenomes</taxon>
        <taxon>ecological metagenomes</taxon>
    </lineage>
</organism>
<dbReference type="Gene3D" id="1.20.58.1290">
    <property type="entry name" value="CarD-like, C-terminal domain"/>
    <property type="match status" value="1"/>
</dbReference>